<dbReference type="VEuPathDB" id="ToxoDB:EMH_0027820"/>
<sequence length="393" mass="42977">MDLKGDPGEKGAQSSALAPQAHPPNLFRHAGHGDGDLMSTTLAAYEGPGMENNSNVFGGDVKLSKGIFTSARARALWVGIAATLAISAIVFLLRQCSAGLRTPQGNVTRRLAKAPPKSYRPECWPAEDTETAEEIMTRTKQWLLSDQLKDTTFKTSKFVVYLVVDQQCTEPDPALAAAIGGLKDEVAARLPLVEAGSPIELEQTITHSQTLKRLSVWIQIRLAEEREIHIDTSAVHEWATNFLVNTTEKKAVLLMGTRLFKLKYSGKVSFHTATATGWTYTVVTSPGAPPGKDKGDDRAPKVADQLNRRWFRVEDEILKSARRAEKSALEVSATFEGKHGTLRLKMRSATPDPWKHPSGERMTDSAFGSLFFAPADYHGYEAVPAIVAIIRAV</sequence>
<dbReference type="RefSeq" id="XP_013349531.1">
    <property type="nucleotide sequence ID" value="XM_013494077.1"/>
</dbReference>
<feature type="region of interest" description="Disordered" evidence="1">
    <location>
        <begin position="1"/>
        <end position="33"/>
    </location>
</feature>
<reference evidence="3" key="1">
    <citation type="submission" date="2013-10" db="EMBL/GenBank/DDBJ databases">
        <title>Genomic analysis of the causative agents of coccidiosis in chickens.</title>
        <authorList>
            <person name="Reid A.J."/>
            <person name="Blake D."/>
            <person name="Billington K."/>
            <person name="Browne H."/>
            <person name="Dunn M."/>
            <person name="Hung S."/>
            <person name="Kawahara F."/>
            <person name="Miranda-Saavedra D."/>
            <person name="Mourier T."/>
            <person name="Nagra H."/>
            <person name="Otto T.D."/>
            <person name="Rawlings N."/>
            <person name="Sanchez A."/>
            <person name="Sanders M."/>
            <person name="Subramaniam C."/>
            <person name="Tay Y."/>
            <person name="Dear P."/>
            <person name="Doerig C."/>
            <person name="Gruber A."/>
            <person name="Parkinson J."/>
            <person name="Shirley M."/>
            <person name="Wan K.L."/>
            <person name="Berriman M."/>
            <person name="Tomley F."/>
            <person name="Pain A."/>
        </authorList>
    </citation>
    <scope>NUCLEOTIDE SEQUENCE [LARGE SCALE GENOMIC DNA]</scope>
    <source>
        <strain evidence="3">Houghton</strain>
    </source>
</reference>
<protein>
    <submittedName>
        <fullName evidence="3">Uncharacterized protein</fullName>
    </submittedName>
</protein>
<name>U6JTV7_9EIME</name>
<organism evidence="3 4">
    <name type="scientific">Eimeria mitis</name>
    <dbReference type="NCBI Taxonomy" id="44415"/>
    <lineage>
        <taxon>Eukaryota</taxon>
        <taxon>Sar</taxon>
        <taxon>Alveolata</taxon>
        <taxon>Apicomplexa</taxon>
        <taxon>Conoidasida</taxon>
        <taxon>Coccidia</taxon>
        <taxon>Eucoccidiorida</taxon>
        <taxon>Eimeriorina</taxon>
        <taxon>Eimeriidae</taxon>
        <taxon>Eimeria</taxon>
    </lineage>
</organism>
<proteinExistence type="predicted"/>
<keyword evidence="2" id="KW-0472">Membrane</keyword>
<keyword evidence="4" id="KW-1185">Reference proteome</keyword>
<keyword evidence="2" id="KW-0812">Transmembrane</keyword>
<evidence type="ECO:0000313" key="4">
    <source>
        <dbReference type="Proteomes" id="UP000030744"/>
    </source>
</evidence>
<reference evidence="3" key="2">
    <citation type="submission" date="2013-10" db="EMBL/GenBank/DDBJ databases">
        <authorList>
            <person name="Aslett M."/>
        </authorList>
    </citation>
    <scope>NUCLEOTIDE SEQUENCE [LARGE SCALE GENOMIC DNA]</scope>
    <source>
        <strain evidence="3">Houghton</strain>
    </source>
</reference>
<keyword evidence="2" id="KW-1133">Transmembrane helix</keyword>
<dbReference type="Proteomes" id="UP000030744">
    <property type="component" value="Unassembled WGS sequence"/>
</dbReference>
<evidence type="ECO:0000313" key="3">
    <source>
        <dbReference type="EMBL" id="CDJ26953.1"/>
    </source>
</evidence>
<dbReference type="EMBL" id="HG678572">
    <property type="protein sequence ID" value="CDJ26953.1"/>
    <property type="molecule type" value="Genomic_DNA"/>
</dbReference>
<evidence type="ECO:0000256" key="1">
    <source>
        <dbReference type="SAM" id="MobiDB-lite"/>
    </source>
</evidence>
<gene>
    <name evidence="3" type="ORF">EMH_0027820</name>
</gene>
<dbReference type="AlphaFoldDB" id="U6JTV7"/>
<accession>U6JTV7</accession>
<dbReference type="OrthoDB" id="10614843at2759"/>
<evidence type="ECO:0000256" key="2">
    <source>
        <dbReference type="SAM" id="Phobius"/>
    </source>
</evidence>
<feature type="transmembrane region" description="Helical" evidence="2">
    <location>
        <begin position="75"/>
        <end position="93"/>
    </location>
</feature>
<dbReference type="GeneID" id="25377643"/>